<dbReference type="InterPro" id="IPR029063">
    <property type="entry name" value="SAM-dependent_MTases_sf"/>
</dbReference>
<dbReference type="PANTHER" id="PTHR20974">
    <property type="entry name" value="UPF0585 PROTEIN CG18661"/>
    <property type="match status" value="1"/>
</dbReference>
<dbReference type="Proteomes" id="UP000185783">
    <property type="component" value="Unassembled WGS sequence"/>
</dbReference>
<comment type="caution">
    <text evidence="1">The sequence shown here is derived from an EMBL/GenBank/DDBJ whole genome shotgun (WGS) entry which is preliminary data.</text>
</comment>
<protein>
    <submittedName>
        <fullName evidence="1">Methylase</fullName>
    </submittedName>
</protein>
<sequence>MLPFNQAADNNKGFILEKLTSHLPTQAQVLEVASGTGQHALHFATALPHTTWQPTDLPHNLPGITARFKLEGQPDNLLLPQPLDIAAVPWATQNELFQNRYDAVYACNCLHVISWGLVEAFFKGVDATLDAGGNLFLYGPYKYEGAFTTESNARFDDWLKETYPGGGIRDFEAVDALAQAIGLSLVADHAMPANNQFLVWQRR</sequence>
<evidence type="ECO:0000313" key="1">
    <source>
        <dbReference type="EMBL" id="OKL43599.1"/>
    </source>
</evidence>
<dbReference type="GO" id="GO:0008168">
    <property type="term" value="F:methyltransferase activity"/>
    <property type="evidence" value="ECO:0007669"/>
    <property type="project" value="UniProtKB-KW"/>
</dbReference>
<reference evidence="1 2" key="1">
    <citation type="submission" date="2016-03" db="EMBL/GenBank/DDBJ databases">
        <title>Genome sequence of Nesiotobacter sp. nov., a moderately halophilic alphaproteobacterium isolated from the Yellow Sea, China.</title>
        <authorList>
            <person name="Zhang G."/>
            <person name="Zhang R."/>
        </authorList>
    </citation>
    <scope>NUCLEOTIDE SEQUENCE [LARGE SCALE GENOMIC DNA]</scope>
    <source>
        <strain evidence="1 2">WB1-6</strain>
    </source>
</reference>
<proteinExistence type="predicted"/>
<dbReference type="GO" id="GO:0032259">
    <property type="term" value="P:methylation"/>
    <property type="evidence" value="ECO:0007669"/>
    <property type="project" value="UniProtKB-KW"/>
</dbReference>
<dbReference type="SUPFAM" id="SSF53335">
    <property type="entry name" value="S-adenosyl-L-methionine-dependent methyltransferases"/>
    <property type="match status" value="1"/>
</dbReference>
<keyword evidence="1" id="KW-0808">Transferase</keyword>
<dbReference type="Gene3D" id="3.40.50.150">
    <property type="entry name" value="Vaccinia Virus protein VP39"/>
    <property type="match status" value="1"/>
</dbReference>
<dbReference type="EMBL" id="LVVZ01000019">
    <property type="protein sequence ID" value="OKL43599.1"/>
    <property type="molecule type" value="Genomic_DNA"/>
</dbReference>
<keyword evidence="2" id="KW-1185">Reference proteome</keyword>
<accession>A0A1U7JFU0</accession>
<organism evidence="1 2">
    <name type="scientific">Pseudovibrio exalbescens</name>
    <dbReference type="NCBI Taxonomy" id="197461"/>
    <lineage>
        <taxon>Bacteria</taxon>
        <taxon>Pseudomonadati</taxon>
        <taxon>Pseudomonadota</taxon>
        <taxon>Alphaproteobacteria</taxon>
        <taxon>Hyphomicrobiales</taxon>
        <taxon>Stappiaceae</taxon>
        <taxon>Pseudovibrio</taxon>
    </lineage>
</organism>
<dbReference type="STRING" id="197461.A3843_13305"/>
<dbReference type="Pfam" id="PF06080">
    <property type="entry name" value="DUF938"/>
    <property type="match status" value="1"/>
</dbReference>
<evidence type="ECO:0000313" key="2">
    <source>
        <dbReference type="Proteomes" id="UP000185783"/>
    </source>
</evidence>
<dbReference type="PANTHER" id="PTHR20974:SF0">
    <property type="entry name" value="UPF0585 PROTEIN CG18661"/>
    <property type="match status" value="1"/>
</dbReference>
<keyword evidence="1" id="KW-0489">Methyltransferase</keyword>
<name>A0A1U7JFU0_9HYPH</name>
<dbReference type="InterPro" id="IPR010342">
    <property type="entry name" value="DUF938"/>
</dbReference>
<dbReference type="RefSeq" id="WP_028480850.1">
    <property type="nucleotide sequence ID" value="NZ_LVVZ01000019.1"/>
</dbReference>
<dbReference type="AlphaFoldDB" id="A0A1U7JFU0"/>
<gene>
    <name evidence="1" type="ORF">A3843_13305</name>
</gene>